<feature type="domain" description="KOW" evidence="12">
    <location>
        <begin position="2"/>
        <end position="29"/>
    </location>
</feature>
<dbReference type="InterPro" id="IPR005825">
    <property type="entry name" value="Ribosomal_uL24_CS"/>
</dbReference>
<dbReference type="HAMAP" id="MF_01326_B">
    <property type="entry name" value="Ribosomal_uL24_B"/>
    <property type="match status" value="1"/>
</dbReference>
<dbReference type="AlphaFoldDB" id="A0A0L0W9P5"/>
<dbReference type="OrthoDB" id="9807419at2"/>
<dbReference type="PATRIC" id="fig|1503.3.peg.85"/>
<dbReference type="GO" id="GO:0003735">
    <property type="term" value="F:structural constituent of ribosome"/>
    <property type="evidence" value="ECO:0007669"/>
    <property type="project" value="InterPro"/>
</dbReference>
<keyword evidence="4 10" id="KW-0699">rRNA-binding</keyword>
<comment type="subunit">
    <text evidence="3 10">Part of the 50S ribosomal subunit.</text>
</comment>
<keyword evidence="7 10" id="KW-0687">Ribonucleoprotein</keyword>
<reference evidence="14" key="1">
    <citation type="submission" date="2015-07" db="EMBL/GenBank/DDBJ databases">
        <title>Draft genome sequence of the purine-degrading Gottschalkia purinilyticum DSM 1384 (formerly Clostridium purinilyticum).</title>
        <authorList>
            <person name="Poehlein A."/>
            <person name="Schiel-Bengelsdorf B."/>
            <person name="Bengelsdorf F.R."/>
            <person name="Daniel R."/>
            <person name="Duerre P."/>
        </authorList>
    </citation>
    <scope>NUCLEOTIDE SEQUENCE [LARGE SCALE GENOMIC DNA]</scope>
    <source>
        <strain evidence="14">DSM 1384</strain>
    </source>
</reference>
<comment type="caution">
    <text evidence="13">The sequence shown here is derived from an EMBL/GenBank/DDBJ whole genome shotgun (WGS) entry which is preliminary data.</text>
</comment>
<name>A0A0L0W9P5_GOTPU</name>
<evidence type="ECO:0000313" key="13">
    <source>
        <dbReference type="EMBL" id="KNF08030.1"/>
    </source>
</evidence>
<dbReference type="SMART" id="SM00739">
    <property type="entry name" value="KOW"/>
    <property type="match status" value="1"/>
</dbReference>
<evidence type="ECO:0000256" key="4">
    <source>
        <dbReference type="ARBA" id="ARBA00022730"/>
    </source>
</evidence>
<keyword evidence="14" id="KW-1185">Reference proteome</keyword>
<evidence type="ECO:0000256" key="11">
    <source>
        <dbReference type="RuleBase" id="RU003477"/>
    </source>
</evidence>
<dbReference type="RefSeq" id="WP_050355677.1">
    <property type="nucleotide sequence ID" value="NZ_LGSS01000010.1"/>
</dbReference>
<evidence type="ECO:0000256" key="3">
    <source>
        <dbReference type="ARBA" id="ARBA00011838"/>
    </source>
</evidence>
<evidence type="ECO:0000256" key="8">
    <source>
        <dbReference type="ARBA" id="ARBA00035206"/>
    </source>
</evidence>
<gene>
    <name evidence="10 13" type="primary">rplX</name>
    <name evidence="13" type="ORF">CLPU_10c00850</name>
</gene>
<dbReference type="GO" id="GO:0005840">
    <property type="term" value="C:ribosome"/>
    <property type="evidence" value="ECO:0007669"/>
    <property type="project" value="UniProtKB-KW"/>
</dbReference>
<dbReference type="InterPro" id="IPR003256">
    <property type="entry name" value="Ribosomal_uL24"/>
</dbReference>
<evidence type="ECO:0000313" key="14">
    <source>
        <dbReference type="Proteomes" id="UP000037267"/>
    </source>
</evidence>
<dbReference type="GO" id="GO:1990904">
    <property type="term" value="C:ribonucleoprotein complex"/>
    <property type="evidence" value="ECO:0007669"/>
    <property type="project" value="UniProtKB-KW"/>
</dbReference>
<dbReference type="STRING" id="1503.CLPU_10c00850"/>
<dbReference type="CDD" id="cd06089">
    <property type="entry name" value="KOW_RPL26"/>
    <property type="match status" value="1"/>
</dbReference>
<protein>
    <recommendedName>
        <fullName evidence="8 10">Large ribosomal subunit protein uL24</fullName>
    </recommendedName>
</protein>
<dbReference type="EMBL" id="LGSS01000010">
    <property type="protein sequence ID" value="KNF08030.1"/>
    <property type="molecule type" value="Genomic_DNA"/>
</dbReference>
<dbReference type="InterPro" id="IPR057264">
    <property type="entry name" value="Ribosomal_uL24_C"/>
</dbReference>
<evidence type="ECO:0000256" key="10">
    <source>
        <dbReference type="HAMAP-Rule" id="MF_01326"/>
    </source>
</evidence>
<dbReference type="InterPro" id="IPR041988">
    <property type="entry name" value="Ribosomal_uL24_KOW"/>
</dbReference>
<dbReference type="Gene3D" id="2.30.30.30">
    <property type="match status" value="1"/>
</dbReference>
<keyword evidence="5 10" id="KW-0694">RNA-binding</keyword>
<evidence type="ECO:0000256" key="2">
    <source>
        <dbReference type="ARBA" id="ARBA00010618"/>
    </source>
</evidence>
<dbReference type="InterPro" id="IPR014722">
    <property type="entry name" value="Rib_uL2_dom2"/>
</dbReference>
<dbReference type="GO" id="GO:0006412">
    <property type="term" value="P:translation"/>
    <property type="evidence" value="ECO:0007669"/>
    <property type="project" value="UniProtKB-UniRule"/>
</dbReference>
<evidence type="ECO:0000256" key="9">
    <source>
        <dbReference type="ARBA" id="ARBA00058688"/>
    </source>
</evidence>
<dbReference type="PANTHER" id="PTHR12903">
    <property type="entry name" value="MITOCHONDRIAL RIBOSOMAL PROTEIN L24"/>
    <property type="match status" value="1"/>
</dbReference>
<evidence type="ECO:0000256" key="5">
    <source>
        <dbReference type="ARBA" id="ARBA00022884"/>
    </source>
</evidence>
<dbReference type="InterPro" id="IPR008991">
    <property type="entry name" value="Translation_prot_SH3-like_sf"/>
</dbReference>
<proteinExistence type="inferred from homology"/>
<comment type="function">
    <text evidence="1 10">One of two assembly initiator proteins, it binds directly to the 5'-end of the 23S rRNA, where it nucleates assembly of the 50S subunit.</text>
</comment>
<dbReference type="InterPro" id="IPR005824">
    <property type="entry name" value="KOW"/>
</dbReference>
<dbReference type="PROSITE" id="PS01108">
    <property type="entry name" value="RIBOSOMAL_L24"/>
    <property type="match status" value="1"/>
</dbReference>
<accession>A0A0L0W9P5</accession>
<dbReference type="GO" id="GO:0019843">
    <property type="term" value="F:rRNA binding"/>
    <property type="evidence" value="ECO:0007669"/>
    <property type="project" value="UniProtKB-UniRule"/>
</dbReference>
<evidence type="ECO:0000256" key="7">
    <source>
        <dbReference type="ARBA" id="ARBA00023274"/>
    </source>
</evidence>
<keyword evidence="6 10" id="KW-0689">Ribosomal protein</keyword>
<dbReference type="SUPFAM" id="SSF50104">
    <property type="entry name" value="Translation proteins SH3-like domain"/>
    <property type="match status" value="1"/>
</dbReference>
<evidence type="ECO:0000256" key="6">
    <source>
        <dbReference type="ARBA" id="ARBA00022980"/>
    </source>
</evidence>
<organism evidence="13 14">
    <name type="scientific">Gottschalkia purinilytica</name>
    <name type="common">Clostridium purinilyticum</name>
    <dbReference type="NCBI Taxonomy" id="1503"/>
    <lineage>
        <taxon>Bacteria</taxon>
        <taxon>Bacillati</taxon>
        <taxon>Bacillota</taxon>
        <taxon>Tissierellia</taxon>
        <taxon>Tissierellales</taxon>
        <taxon>Gottschalkiaceae</taxon>
        <taxon>Gottschalkia</taxon>
    </lineage>
</organism>
<evidence type="ECO:0000256" key="1">
    <source>
        <dbReference type="ARBA" id="ARBA00004072"/>
    </source>
</evidence>
<evidence type="ECO:0000259" key="12">
    <source>
        <dbReference type="SMART" id="SM00739"/>
    </source>
</evidence>
<dbReference type="Pfam" id="PF00467">
    <property type="entry name" value="KOW"/>
    <property type="match status" value="1"/>
</dbReference>
<comment type="function">
    <text evidence="9 10">One of the proteins that surrounds the polypeptide exit tunnel on the outside of the subunit.</text>
</comment>
<dbReference type="NCBIfam" id="TIGR01079">
    <property type="entry name" value="rplX_bact"/>
    <property type="match status" value="1"/>
</dbReference>
<sequence length="102" mass="11090">MHVKKGDTVVVIAGKDKGKVGKVLTSLPKKNRVIVEGVNIVTKHKKPTQQMQQGGRIEQEGAIHASNVMLYCNKDKKGVKVGAKIENGNKVRVCKKCGEVLD</sequence>
<comment type="similarity">
    <text evidence="2 10 11">Belongs to the universal ribosomal protein uL24 family.</text>
</comment>
<dbReference type="Proteomes" id="UP000037267">
    <property type="component" value="Unassembled WGS sequence"/>
</dbReference>
<dbReference type="FunFam" id="2.30.30.30:FF:000004">
    <property type="entry name" value="50S ribosomal protein L24"/>
    <property type="match status" value="1"/>
</dbReference>
<dbReference type="Pfam" id="PF17136">
    <property type="entry name" value="ribosomal_L24"/>
    <property type="match status" value="1"/>
</dbReference>